<comment type="caution">
    <text evidence="1">The sequence shown here is derived from an EMBL/GenBank/DDBJ whole genome shotgun (WGS) entry which is preliminary data.</text>
</comment>
<evidence type="ECO:0008006" key="3">
    <source>
        <dbReference type="Google" id="ProtNLM"/>
    </source>
</evidence>
<proteinExistence type="predicted"/>
<dbReference type="EMBL" id="PTJD01000008">
    <property type="protein sequence ID" value="PPK94230.1"/>
    <property type="molecule type" value="Genomic_DNA"/>
</dbReference>
<dbReference type="AlphaFoldDB" id="A0A2S6IJ98"/>
<dbReference type="RefSeq" id="WP_104433168.1">
    <property type="nucleotide sequence ID" value="NZ_PTJD01000008.1"/>
</dbReference>
<evidence type="ECO:0000313" key="1">
    <source>
        <dbReference type="EMBL" id="PPK94230.1"/>
    </source>
</evidence>
<sequence>MTLDKRETMLVLRVPQELIEAELQLTRRRDALNPGGWSTVASAGKLLRYAGDRGGLDLLHRSAETYVRTMRGRSAHTLLTAANLFRLAGEEDRARELLLEVYRILRDDPEDAEDILVGVFLLLGRDDQAVAMGELAAADGEAHEDLVYPELAALARARASGNVAACEDVVGRLDRALASAAEGPGSTGGVNLHDWLELALVIHSELSGTISPRLHEM</sequence>
<gene>
    <name evidence="1" type="ORF">CLV92_108132</name>
</gene>
<organism evidence="1 2">
    <name type="scientific">Kineococcus xinjiangensis</name>
    <dbReference type="NCBI Taxonomy" id="512762"/>
    <lineage>
        <taxon>Bacteria</taxon>
        <taxon>Bacillati</taxon>
        <taxon>Actinomycetota</taxon>
        <taxon>Actinomycetes</taxon>
        <taxon>Kineosporiales</taxon>
        <taxon>Kineosporiaceae</taxon>
        <taxon>Kineococcus</taxon>
    </lineage>
</organism>
<protein>
    <recommendedName>
        <fullName evidence="3">Tetratricopeptide repeat protein</fullName>
    </recommendedName>
</protein>
<reference evidence="1 2" key="1">
    <citation type="submission" date="2018-02" db="EMBL/GenBank/DDBJ databases">
        <title>Genomic Encyclopedia of Archaeal and Bacterial Type Strains, Phase II (KMG-II): from individual species to whole genera.</title>
        <authorList>
            <person name="Goeker M."/>
        </authorList>
    </citation>
    <scope>NUCLEOTIDE SEQUENCE [LARGE SCALE GENOMIC DNA]</scope>
    <source>
        <strain evidence="1 2">DSM 22857</strain>
    </source>
</reference>
<keyword evidence="2" id="KW-1185">Reference proteome</keyword>
<accession>A0A2S6IJ98</accession>
<name>A0A2S6IJ98_9ACTN</name>
<dbReference type="Proteomes" id="UP000239485">
    <property type="component" value="Unassembled WGS sequence"/>
</dbReference>
<evidence type="ECO:0000313" key="2">
    <source>
        <dbReference type="Proteomes" id="UP000239485"/>
    </source>
</evidence>